<gene>
    <name evidence="1" type="ORF">NSPZN2_10932</name>
</gene>
<evidence type="ECO:0000313" key="2">
    <source>
        <dbReference type="Proteomes" id="UP000675880"/>
    </source>
</evidence>
<reference evidence="1 2" key="1">
    <citation type="submission" date="2021-02" db="EMBL/GenBank/DDBJ databases">
        <authorList>
            <person name="Han P."/>
        </authorList>
    </citation>
    <scope>NUCLEOTIDE SEQUENCE [LARGE SCALE GENOMIC DNA]</scope>
    <source>
        <strain evidence="1">Candidatus Nitrospira sp. ZN2</strain>
    </source>
</reference>
<sequence length="140" mass="15412">METSAVLDRIGELIAQLKGYASKLPTVVHLASVPTGVKPKPEAVEAFEQALLRFREQSGRSPYRGLQDYLIESLEAFEVGNVLGAVQPLLAVLDHLERMQRDKEIKVTPAEEKRMGEYRSALVKILPGSQPELEGAGRGM</sequence>
<name>A0ABM8QMD0_9BACT</name>
<accession>A0ABM8QMD0</accession>
<organism evidence="1 2">
    <name type="scientific">Nitrospira defluvii</name>
    <dbReference type="NCBI Taxonomy" id="330214"/>
    <lineage>
        <taxon>Bacteria</taxon>
        <taxon>Pseudomonadati</taxon>
        <taxon>Nitrospirota</taxon>
        <taxon>Nitrospiria</taxon>
        <taxon>Nitrospirales</taxon>
        <taxon>Nitrospiraceae</taxon>
        <taxon>Nitrospira</taxon>
    </lineage>
</organism>
<dbReference type="EMBL" id="CAJNBJ010000001">
    <property type="protein sequence ID" value="CAE6705119.1"/>
    <property type="molecule type" value="Genomic_DNA"/>
</dbReference>
<comment type="caution">
    <text evidence="1">The sequence shown here is derived from an EMBL/GenBank/DDBJ whole genome shotgun (WGS) entry which is preliminary data.</text>
</comment>
<dbReference type="RefSeq" id="WP_213040742.1">
    <property type="nucleotide sequence ID" value="NZ_CAJNBJ010000001.1"/>
</dbReference>
<keyword evidence="2" id="KW-1185">Reference proteome</keyword>
<proteinExistence type="predicted"/>
<evidence type="ECO:0000313" key="1">
    <source>
        <dbReference type="EMBL" id="CAE6705119.1"/>
    </source>
</evidence>
<dbReference type="Proteomes" id="UP000675880">
    <property type="component" value="Unassembled WGS sequence"/>
</dbReference>
<protein>
    <submittedName>
        <fullName evidence="1">Uncharacterized protein</fullName>
    </submittedName>
</protein>